<dbReference type="NCBIfam" id="TIGR01695">
    <property type="entry name" value="murJ_mviN"/>
    <property type="match status" value="1"/>
</dbReference>
<comment type="similarity">
    <text evidence="9 10 11">Belongs to the MurJ/MviN family.</text>
</comment>
<evidence type="ECO:0000256" key="1">
    <source>
        <dbReference type="ARBA" id="ARBA00004651"/>
    </source>
</evidence>
<feature type="transmembrane region" description="Helical" evidence="10">
    <location>
        <begin position="448"/>
        <end position="466"/>
    </location>
</feature>
<evidence type="ECO:0000256" key="5">
    <source>
        <dbReference type="ARBA" id="ARBA00022984"/>
    </source>
</evidence>
<organism evidence="12 13">
    <name type="scientific">Cognatishimia maritima</name>
    <dbReference type="NCBI Taxonomy" id="870908"/>
    <lineage>
        <taxon>Bacteria</taxon>
        <taxon>Pseudomonadati</taxon>
        <taxon>Pseudomonadota</taxon>
        <taxon>Alphaproteobacteria</taxon>
        <taxon>Rhodobacterales</taxon>
        <taxon>Paracoccaceae</taxon>
        <taxon>Cognatishimia</taxon>
    </lineage>
</organism>
<evidence type="ECO:0000256" key="4">
    <source>
        <dbReference type="ARBA" id="ARBA00022960"/>
    </source>
</evidence>
<dbReference type="PANTHER" id="PTHR47019:SF1">
    <property type="entry name" value="LIPID II FLIPPASE MURJ"/>
    <property type="match status" value="1"/>
</dbReference>
<evidence type="ECO:0000256" key="3">
    <source>
        <dbReference type="ARBA" id="ARBA00022692"/>
    </source>
</evidence>
<evidence type="ECO:0000256" key="2">
    <source>
        <dbReference type="ARBA" id="ARBA00022475"/>
    </source>
</evidence>
<keyword evidence="5 10" id="KW-0573">Peptidoglycan synthesis</keyword>
<keyword evidence="7 10" id="KW-0472">Membrane</keyword>
<accession>A0A1M5RZL9</accession>
<evidence type="ECO:0000256" key="10">
    <source>
        <dbReference type="HAMAP-Rule" id="MF_02078"/>
    </source>
</evidence>
<dbReference type="GO" id="GO:0009252">
    <property type="term" value="P:peptidoglycan biosynthetic process"/>
    <property type="evidence" value="ECO:0007669"/>
    <property type="project" value="UniProtKB-UniRule"/>
</dbReference>
<dbReference type="HAMAP" id="MF_02078">
    <property type="entry name" value="MurJ_MviN"/>
    <property type="match status" value="1"/>
</dbReference>
<dbReference type="GO" id="GO:0015648">
    <property type="term" value="F:lipid-linked peptidoglycan transporter activity"/>
    <property type="evidence" value="ECO:0007669"/>
    <property type="project" value="UniProtKB-UniRule"/>
</dbReference>
<keyword evidence="10 11" id="KW-0813">Transport</keyword>
<feature type="transmembrane region" description="Helical" evidence="10">
    <location>
        <begin position="158"/>
        <end position="180"/>
    </location>
</feature>
<feature type="transmembrane region" description="Helical" evidence="10">
    <location>
        <begin position="348"/>
        <end position="365"/>
    </location>
</feature>
<dbReference type="Pfam" id="PF03023">
    <property type="entry name" value="MurJ"/>
    <property type="match status" value="1"/>
</dbReference>
<feature type="transmembrane region" description="Helical" evidence="10">
    <location>
        <begin position="7"/>
        <end position="23"/>
    </location>
</feature>
<dbReference type="GO" id="GO:0008360">
    <property type="term" value="P:regulation of cell shape"/>
    <property type="evidence" value="ECO:0007669"/>
    <property type="project" value="UniProtKB-UniRule"/>
</dbReference>
<keyword evidence="2 10" id="KW-1003">Cell membrane</keyword>
<dbReference type="PANTHER" id="PTHR47019">
    <property type="entry name" value="LIPID II FLIPPASE MURJ"/>
    <property type="match status" value="1"/>
</dbReference>
<dbReference type="GO" id="GO:0005886">
    <property type="term" value="C:plasma membrane"/>
    <property type="evidence" value="ECO:0007669"/>
    <property type="project" value="UniProtKB-SubCell"/>
</dbReference>
<dbReference type="PIRSF" id="PIRSF002869">
    <property type="entry name" value="MviN"/>
    <property type="match status" value="1"/>
</dbReference>
<evidence type="ECO:0000256" key="11">
    <source>
        <dbReference type="PIRNR" id="PIRNR002869"/>
    </source>
</evidence>
<feature type="transmembrane region" description="Helical" evidence="10">
    <location>
        <begin position="312"/>
        <end position="336"/>
    </location>
</feature>
<dbReference type="AlphaFoldDB" id="A0A1M5RZL9"/>
<keyword evidence="3 10" id="KW-0812">Transmembrane</keyword>
<feature type="transmembrane region" description="Helical" evidence="10">
    <location>
        <begin position="186"/>
        <end position="208"/>
    </location>
</feature>
<gene>
    <name evidence="10" type="primary">murJ</name>
    <name evidence="12" type="ORF">SAMN04488044_2344</name>
</gene>
<protein>
    <recommendedName>
        <fullName evidence="10">Probable lipid II flippase MurJ</fullName>
    </recommendedName>
</protein>
<dbReference type="GO" id="GO:0034204">
    <property type="term" value="P:lipid translocation"/>
    <property type="evidence" value="ECO:0007669"/>
    <property type="project" value="TreeGrafter"/>
</dbReference>
<feature type="transmembrane region" description="Helical" evidence="10">
    <location>
        <begin position="273"/>
        <end position="291"/>
    </location>
</feature>
<evidence type="ECO:0000256" key="8">
    <source>
        <dbReference type="ARBA" id="ARBA00060041"/>
    </source>
</evidence>
<comment type="function">
    <text evidence="8 10 11">Involved in peptidoglycan biosynthesis. Transports lipid-linked peptidoglycan precursors from the inner to the outer leaflet of the cytoplasmic membrane.</text>
</comment>
<dbReference type="PRINTS" id="PR01806">
    <property type="entry name" value="VIRFACTRMVIN"/>
</dbReference>
<sequence length="512" mass="54652">MKPIRLIRGFLTVGFWTLASRILGFVREILILSLIGPGATLDAFVAAFRLPNMFRRFFAEGAFNAAFVPMFSKKYEAGDDPRAFANDALNGLALVVLALTALAMIFMPALVWATAEGFWGDARFDLTVGYGRVVFPYIFFMSLAALFSGVLNATGRFAIAAAAPVLLNIFAISAMIAAHVLGGEVILWLVWAIPFAGLAQLALVWVAADKAGVTLRLGRPRWTPDMSRMVSVALPAALASGVMQINLVVGQLVASRTEGAVSWLFAADRLYQLPLGVVGIAVGIVLLPDLSRRLKAGDDLGARDAYSRAGEFALALTIPCAVAFLAIPLALVSVMYERGATTAEDSLAIAWAVAIYGLGLPAFVLQKLLQPLFFAREDTKSPFRYAVLSMIVNAALAFGLYPVIGWLAPAVATSVAAWAMVVFLAIGARRFGEVARFDGQFRASAPRIIVAALIMGIALVGLNWLLSSALTTQGWRYLALLALITGGSIVYFAAGQLIGAFNLRKLLKAGRA</sequence>
<feature type="transmembrane region" description="Helical" evidence="10">
    <location>
        <begin position="133"/>
        <end position="151"/>
    </location>
</feature>
<keyword evidence="10" id="KW-0997">Cell inner membrane</keyword>
<feature type="transmembrane region" description="Helical" evidence="10">
    <location>
        <begin position="29"/>
        <end position="48"/>
    </location>
</feature>
<evidence type="ECO:0000313" key="13">
    <source>
        <dbReference type="Proteomes" id="UP000184211"/>
    </source>
</evidence>
<feature type="transmembrane region" description="Helical" evidence="10">
    <location>
        <begin position="229"/>
        <end position="253"/>
    </location>
</feature>
<keyword evidence="6 10" id="KW-1133">Transmembrane helix</keyword>
<dbReference type="OrthoDB" id="9816572at2"/>
<dbReference type="EMBL" id="FQWM01000004">
    <property type="protein sequence ID" value="SHH31591.1"/>
    <property type="molecule type" value="Genomic_DNA"/>
</dbReference>
<feature type="transmembrane region" description="Helical" evidence="10">
    <location>
        <begin position="385"/>
        <end position="404"/>
    </location>
</feature>
<dbReference type="RefSeq" id="WP_072793216.1">
    <property type="nucleotide sequence ID" value="NZ_FQWM01000004.1"/>
</dbReference>
<dbReference type="GO" id="GO:0071555">
    <property type="term" value="P:cell wall organization"/>
    <property type="evidence" value="ECO:0007669"/>
    <property type="project" value="UniProtKB-UniRule"/>
</dbReference>
<feature type="transmembrane region" description="Helical" evidence="10">
    <location>
        <begin position="478"/>
        <end position="503"/>
    </location>
</feature>
<evidence type="ECO:0000256" key="9">
    <source>
        <dbReference type="ARBA" id="ARBA00061532"/>
    </source>
</evidence>
<feature type="transmembrane region" description="Helical" evidence="10">
    <location>
        <begin position="410"/>
        <end position="428"/>
    </location>
</feature>
<dbReference type="InterPro" id="IPR051050">
    <property type="entry name" value="Lipid_II_flippase_MurJ/MviN"/>
</dbReference>
<dbReference type="STRING" id="870908.SAMN04488044_2344"/>
<dbReference type="CDD" id="cd13123">
    <property type="entry name" value="MATE_MurJ_like"/>
    <property type="match status" value="1"/>
</dbReference>
<keyword evidence="13" id="KW-1185">Reference proteome</keyword>
<name>A0A1M5RZL9_9RHOB</name>
<evidence type="ECO:0000313" key="12">
    <source>
        <dbReference type="EMBL" id="SHH31591.1"/>
    </source>
</evidence>
<keyword evidence="4 10" id="KW-0133">Cell shape</keyword>
<comment type="pathway">
    <text evidence="10">Cell wall biogenesis; peptidoglycan biosynthesis.</text>
</comment>
<keyword evidence="10 11" id="KW-0961">Cell wall biogenesis/degradation</keyword>
<evidence type="ECO:0000256" key="6">
    <source>
        <dbReference type="ARBA" id="ARBA00022989"/>
    </source>
</evidence>
<dbReference type="Proteomes" id="UP000184211">
    <property type="component" value="Unassembled WGS sequence"/>
</dbReference>
<dbReference type="UniPathway" id="UPA00219"/>
<evidence type="ECO:0000256" key="7">
    <source>
        <dbReference type="ARBA" id="ARBA00023136"/>
    </source>
</evidence>
<reference evidence="13" key="1">
    <citation type="submission" date="2016-11" db="EMBL/GenBank/DDBJ databases">
        <authorList>
            <person name="Varghese N."/>
            <person name="Submissions S."/>
        </authorList>
    </citation>
    <scope>NUCLEOTIDE SEQUENCE [LARGE SCALE GENOMIC DNA]</scope>
    <source>
        <strain evidence="13">DSM 28223</strain>
    </source>
</reference>
<feature type="transmembrane region" description="Helical" evidence="10">
    <location>
        <begin position="92"/>
        <end position="113"/>
    </location>
</feature>
<dbReference type="InterPro" id="IPR004268">
    <property type="entry name" value="MurJ"/>
</dbReference>
<comment type="subcellular location">
    <subcellularLocation>
        <location evidence="10">Cell inner membrane</location>
        <topology evidence="10">Multi-pass membrane protein</topology>
    </subcellularLocation>
    <subcellularLocation>
        <location evidence="1">Cell membrane</location>
        <topology evidence="1">Multi-pass membrane protein</topology>
    </subcellularLocation>
</comment>
<proteinExistence type="inferred from homology"/>